<accession>A0A6A6MBL3</accession>
<dbReference type="InterPro" id="IPR045344">
    <property type="entry name" value="C-JID"/>
</dbReference>
<dbReference type="SUPFAM" id="SSF52058">
    <property type="entry name" value="L domain-like"/>
    <property type="match status" value="1"/>
</dbReference>
<evidence type="ECO:0000256" key="1">
    <source>
        <dbReference type="ARBA" id="ARBA00022614"/>
    </source>
</evidence>
<dbReference type="AlphaFoldDB" id="A0A6A6MBL3"/>
<dbReference type="Proteomes" id="UP000467840">
    <property type="component" value="Chromosome 14"/>
</dbReference>
<organism evidence="4 5">
    <name type="scientific">Hevea brasiliensis</name>
    <name type="common">Para rubber tree</name>
    <name type="synonym">Siphonia brasiliensis</name>
    <dbReference type="NCBI Taxonomy" id="3981"/>
    <lineage>
        <taxon>Eukaryota</taxon>
        <taxon>Viridiplantae</taxon>
        <taxon>Streptophyta</taxon>
        <taxon>Embryophyta</taxon>
        <taxon>Tracheophyta</taxon>
        <taxon>Spermatophyta</taxon>
        <taxon>Magnoliopsida</taxon>
        <taxon>eudicotyledons</taxon>
        <taxon>Gunneridae</taxon>
        <taxon>Pentapetalae</taxon>
        <taxon>rosids</taxon>
        <taxon>fabids</taxon>
        <taxon>Malpighiales</taxon>
        <taxon>Euphorbiaceae</taxon>
        <taxon>Crotonoideae</taxon>
        <taxon>Micrandreae</taxon>
        <taxon>Hevea</taxon>
    </lineage>
</organism>
<reference evidence="4 5" key="1">
    <citation type="journal article" date="2020" name="Mol. Plant">
        <title>The Chromosome-Based Rubber Tree Genome Provides New Insights into Spurge Genome Evolution and Rubber Biosynthesis.</title>
        <authorList>
            <person name="Liu J."/>
            <person name="Shi C."/>
            <person name="Shi C.C."/>
            <person name="Li W."/>
            <person name="Zhang Q.J."/>
            <person name="Zhang Y."/>
            <person name="Li K."/>
            <person name="Lu H.F."/>
            <person name="Shi C."/>
            <person name="Zhu S.T."/>
            <person name="Xiao Z.Y."/>
            <person name="Nan H."/>
            <person name="Yue Y."/>
            <person name="Zhu X.G."/>
            <person name="Wu Y."/>
            <person name="Hong X.N."/>
            <person name="Fan G.Y."/>
            <person name="Tong Y."/>
            <person name="Zhang D."/>
            <person name="Mao C.L."/>
            <person name="Liu Y.L."/>
            <person name="Hao S.J."/>
            <person name="Liu W.Q."/>
            <person name="Lv M.Q."/>
            <person name="Zhang H.B."/>
            <person name="Liu Y."/>
            <person name="Hu-Tang G.R."/>
            <person name="Wang J.P."/>
            <person name="Wang J.H."/>
            <person name="Sun Y.H."/>
            <person name="Ni S.B."/>
            <person name="Chen W.B."/>
            <person name="Zhang X.C."/>
            <person name="Jiao Y.N."/>
            <person name="Eichler E.E."/>
            <person name="Li G.H."/>
            <person name="Liu X."/>
            <person name="Gao L.Z."/>
        </authorList>
    </citation>
    <scope>NUCLEOTIDE SEQUENCE [LARGE SCALE GENOMIC DNA]</scope>
    <source>
        <strain evidence="5">cv. GT1</strain>
        <tissue evidence="4">Leaf</tissue>
    </source>
</reference>
<proteinExistence type="predicted"/>
<protein>
    <recommendedName>
        <fullName evidence="3">C-JID domain-containing protein</fullName>
    </recommendedName>
</protein>
<evidence type="ECO:0000256" key="2">
    <source>
        <dbReference type="ARBA" id="ARBA00022737"/>
    </source>
</evidence>
<dbReference type="InterPro" id="IPR032675">
    <property type="entry name" value="LRR_dom_sf"/>
</dbReference>
<dbReference type="Pfam" id="PF20160">
    <property type="entry name" value="C-JID"/>
    <property type="match status" value="1"/>
</dbReference>
<evidence type="ECO:0000313" key="4">
    <source>
        <dbReference type="EMBL" id="KAF2309359.1"/>
    </source>
</evidence>
<keyword evidence="5" id="KW-1185">Reference proteome</keyword>
<gene>
    <name evidence="4" type="ORF">GH714_001727</name>
</gene>
<feature type="domain" description="C-JID" evidence="3">
    <location>
        <begin position="92"/>
        <end position="224"/>
    </location>
</feature>
<dbReference type="Gene3D" id="3.80.10.10">
    <property type="entry name" value="Ribonuclease Inhibitor"/>
    <property type="match status" value="1"/>
</dbReference>
<keyword evidence="1" id="KW-0433">Leucine-rich repeat</keyword>
<name>A0A6A6MBL3_HEVBR</name>
<evidence type="ECO:0000313" key="5">
    <source>
        <dbReference type="Proteomes" id="UP000467840"/>
    </source>
</evidence>
<dbReference type="EMBL" id="JAAGAX010000006">
    <property type="protein sequence ID" value="KAF2309359.1"/>
    <property type="molecule type" value="Genomic_DNA"/>
</dbReference>
<keyword evidence="2" id="KW-0677">Repeat</keyword>
<evidence type="ECO:0000259" key="3">
    <source>
        <dbReference type="Pfam" id="PF20160"/>
    </source>
</evidence>
<sequence length="279" mass="32320">MFEHFPDILEVMGSLRYLYLDGTAIRKLPSPIENLNSLSSLELRNCSDLCISPDMILGVDNSRAHLLYLHAFCTCRGIYYLLLWKLHSKVVHHQARGFSTTIQLPSHWANSKFWGFALCAVIISNKPDIDDSGFQVKCRYHFKNEYGDCDDLYGYFGGPYGIRTHSIWNYHTVFGHDPCVNIMKDDRFSKYNAVVVEFYTEDMNGHPVPINVVNCGVRILYAQEERFCRCPSTQHIMEALSKIGCVEFPAFVYNILASSTEMPQHLLWYTWLLWLFRCD</sequence>
<comment type="caution">
    <text evidence="4">The sequence shown here is derived from an EMBL/GenBank/DDBJ whole genome shotgun (WGS) entry which is preliminary data.</text>
</comment>